<accession>A0ABS9SPK9</accession>
<evidence type="ECO:0000313" key="2">
    <source>
        <dbReference type="Proteomes" id="UP001202248"/>
    </source>
</evidence>
<dbReference type="RefSeq" id="WP_240832420.1">
    <property type="nucleotide sequence ID" value="NZ_JAKWBL010000004.1"/>
</dbReference>
<name>A0ABS9SPK9_9BACT</name>
<organism evidence="1 2">
    <name type="scientific">Niabella ginsengisoli</name>
    <dbReference type="NCBI Taxonomy" id="522298"/>
    <lineage>
        <taxon>Bacteria</taxon>
        <taxon>Pseudomonadati</taxon>
        <taxon>Bacteroidota</taxon>
        <taxon>Chitinophagia</taxon>
        <taxon>Chitinophagales</taxon>
        <taxon>Chitinophagaceae</taxon>
        <taxon>Niabella</taxon>
    </lineage>
</organism>
<evidence type="ECO:0000313" key="1">
    <source>
        <dbReference type="EMBL" id="MCH5600344.1"/>
    </source>
</evidence>
<comment type="caution">
    <text evidence="1">The sequence shown here is derived from an EMBL/GenBank/DDBJ whole genome shotgun (WGS) entry which is preliminary data.</text>
</comment>
<reference evidence="1 2" key="1">
    <citation type="submission" date="2022-02" db="EMBL/GenBank/DDBJ databases">
        <authorList>
            <person name="Min J."/>
        </authorList>
    </citation>
    <scope>NUCLEOTIDE SEQUENCE [LARGE SCALE GENOMIC DNA]</scope>
    <source>
        <strain evidence="1 2">GR10-1</strain>
    </source>
</reference>
<keyword evidence="2" id="KW-1185">Reference proteome</keyword>
<dbReference type="Gene3D" id="3.40.50.300">
    <property type="entry name" value="P-loop containing nucleotide triphosphate hydrolases"/>
    <property type="match status" value="1"/>
</dbReference>
<sequence length="94" mass="10149">MFTFLTLSLVTFASMQFTDVIGQLHLKQELTELMQENRLAHALLFLGKEGSGALPLALAFAQYIICEKVNGPAQNAGPSLFGDEPVSISPSGYC</sequence>
<protein>
    <submittedName>
        <fullName evidence="1">Uncharacterized protein</fullName>
    </submittedName>
</protein>
<dbReference type="Proteomes" id="UP001202248">
    <property type="component" value="Unassembled WGS sequence"/>
</dbReference>
<gene>
    <name evidence="1" type="ORF">MKP09_21705</name>
</gene>
<dbReference type="Pfam" id="PF13177">
    <property type="entry name" value="DNA_pol3_delta2"/>
    <property type="match status" value="1"/>
</dbReference>
<dbReference type="EMBL" id="JAKWBL010000004">
    <property type="protein sequence ID" value="MCH5600344.1"/>
    <property type="molecule type" value="Genomic_DNA"/>
</dbReference>
<dbReference type="InterPro" id="IPR027417">
    <property type="entry name" value="P-loop_NTPase"/>
</dbReference>
<proteinExistence type="predicted"/>
<dbReference type="SUPFAM" id="SSF52540">
    <property type="entry name" value="P-loop containing nucleoside triphosphate hydrolases"/>
    <property type="match status" value="1"/>
</dbReference>